<dbReference type="Pfam" id="PF06348">
    <property type="entry name" value="DUF1059"/>
    <property type="match status" value="1"/>
</dbReference>
<organism evidence="1 2">
    <name type="scientific">Nocardioides marmorisolisilvae</name>
    <dbReference type="NCBI Taxonomy" id="1542737"/>
    <lineage>
        <taxon>Bacteria</taxon>
        <taxon>Bacillati</taxon>
        <taxon>Actinomycetota</taxon>
        <taxon>Actinomycetes</taxon>
        <taxon>Propionibacteriales</taxon>
        <taxon>Nocardioidaceae</taxon>
        <taxon>Nocardioides</taxon>
    </lineage>
</organism>
<reference evidence="1 2" key="1">
    <citation type="submission" date="2018-11" db="EMBL/GenBank/DDBJ databases">
        <authorList>
            <person name="Li F."/>
        </authorList>
    </citation>
    <scope>NUCLEOTIDE SEQUENCE [LARGE SCALE GENOMIC DNA]</scope>
    <source>
        <strain evidence="1 2">KIS18-7</strain>
    </source>
</reference>
<keyword evidence="2" id="KW-1185">Reference proteome</keyword>
<comment type="caution">
    <text evidence="1">The sequence shown here is derived from an EMBL/GenBank/DDBJ whole genome shotgun (WGS) entry which is preliminary data.</text>
</comment>
<gene>
    <name evidence="1" type="ORF">EFL95_04070</name>
</gene>
<dbReference type="InterPro" id="IPR009409">
    <property type="entry name" value="DUF1059"/>
</dbReference>
<dbReference type="EMBL" id="RJSG01000002">
    <property type="protein sequence ID" value="RNL78292.1"/>
    <property type="molecule type" value="Genomic_DNA"/>
</dbReference>
<dbReference type="AlphaFoldDB" id="A0A3N0DRN8"/>
<evidence type="ECO:0000313" key="2">
    <source>
        <dbReference type="Proteomes" id="UP000277094"/>
    </source>
</evidence>
<sequence>MKYSLSCGDAVPGCSARFEEDSKERILELVTVHAMQDHGVPEVGPEMLEAIAGNIVEVVSA</sequence>
<evidence type="ECO:0000313" key="1">
    <source>
        <dbReference type="EMBL" id="RNL78292.1"/>
    </source>
</evidence>
<dbReference type="Proteomes" id="UP000277094">
    <property type="component" value="Unassembled WGS sequence"/>
</dbReference>
<accession>A0A3N0DRN8</accession>
<dbReference type="OrthoDB" id="3213531at2"/>
<protein>
    <submittedName>
        <fullName evidence="1">DUF1059 domain-containing protein</fullName>
    </submittedName>
</protein>
<dbReference type="RefSeq" id="WP_123232791.1">
    <property type="nucleotide sequence ID" value="NZ_RJSG01000002.1"/>
</dbReference>
<name>A0A3N0DRN8_9ACTN</name>
<proteinExistence type="predicted"/>